<reference evidence="2 3" key="1">
    <citation type="submission" date="2017-11" db="EMBL/GenBank/DDBJ databases">
        <title>Draft Genome Sequence of Lactobacillus curieae NBRC 111893 isolated from Koso, a Japanese sugar-Vegetable Fermented Beverage.</title>
        <authorList>
            <person name="Chiou T.Y."/>
            <person name="Oshima K."/>
            <person name="Suda W."/>
            <person name="Hattori M."/>
            <person name="Takahashi T."/>
        </authorList>
    </citation>
    <scope>NUCLEOTIDE SEQUENCE [LARGE SCALE GENOMIC DNA]</scope>
    <source>
        <strain evidence="2 3">NBRC111893</strain>
    </source>
</reference>
<accession>A0A401FIL1</accession>
<evidence type="ECO:0000313" key="3">
    <source>
        <dbReference type="Proteomes" id="UP000286974"/>
    </source>
</evidence>
<keyword evidence="3" id="KW-1185">Reference proteome</keyword>
<sequence length="92" mass="10290">MEKDNSISTLLYRISVLQHTILGTKLKQIGVSQDQGRTLNLINNTPSINQTEVAKYLGRSAASTSNLLKGLEKKELIERRISQDSDRESDCN</sequence>
<protein>
    <submittedName>
        <fullName evidence="2">Transcriptional regulator, MarR family</fullName>
    </submittedName>
</protein>
<dbReference type="PROSITE" id="PS50995">
    <property type="entry name" value="HTH_MARR_2"/>
    <property type="match status" value="1"/>
</dbReference>
<dbReference type="InterPro" id="IPR000835">
    <property type="entry name" value="HTH_MarR-typ"/>
</dbReference>
<dbReference type="InterPro" id="IPR036388">
    <property type="entry name" value="WH-like_DNA-bd_sf"/>
</dbReference>
<dbReference type="AlphaFoldDB" id="A0A401FIL1"/>
<feature type="domain" description="HTH marR-type" evidence="1">
    <location>
        <begin position="4"/>
        <end position="92"/>
    </location>
</feature>
<dbReference type="EMBL" id="BEXA01000001">
    <property type="protein sequence ID" value="GAY72203.1"/>
    <property type="molecule type" value="Genomic_DNA"/>
</dbReference>
<dbReference type="OrthoDB" id="2309542at2"/>
<organism evidence="2 3">
    <name type="scientific">Lentilactobacillus kosonis</name>
    <dbReference type="NCBI Taxonomy" id="2810561"/>
    <lineage>
        <taxon>Bacteria</taxon>
        <taxon>Bacillati</taxon>
        <taxon>Bacillota</taxon>
        <taxon>Bacilli</taxon>
        <taxon>Lactobacillales</taxon>
        <taxon>Lactobacillaceae</taxon>
        <taxon>Lentilactobacillus</taxon>
    </lineage>
</organism>
<dbReference type="RefSeq" id="WP_125007721.1">
    <property type="nucleotide sequence ID" value="NZ_BEXA01000001.1"/>
</dbReference>
<evidence type="ECO:0000259" key="1">
    <source>
        <dbReference type="PROSITE" id="PS50995"/>
    </source>
</evidence>
<dbReference type="InterPro" id="IPR036390">
    <property type="entry name" value="WH_DNA-bd_sf"/>
</dbReference>
<dbReference type="SUPFAM" id="SSF46785">
    <property type="entry name" value="Winged helix' DNA-binding domain"/>
    <property type="match status" value="1"/>
</dbReference>
<proteinExistence type="predicted"/>
<name>A0A401FIL1_9LACO</name>
<dbReference type="Gene3D" id="1.10.10.10">
    <property type="entry name" value="Winged helix-like DNA-binding domain superfamily/Winged helix DNA-binding domain"/>
    <property type="match status" value="1"/>
</dbReference>
<dbReference type="Pfam" id="PF01047">
    <property type="entry name" value="MarR"/>
    <property type="match status" value="1"/>
</dbReference>
<dbReference type="GO" id="GO:0003700">
    <property type="term" value="F:DNA-binding transcription factor activity"/>
    <property type="evidence" value="ECO:0007669"/>
    <property type="project" value="InterPro"/>
</dbReference>
<dbReference type="Proteomes" id="UP000286974">
    <property type="component" value="Unassembled WGS sequence"/>
</dbReference>
<evidence type="ECO:0000313" key="2">
    <source>
        <dbReference type="EMBL" id="GAY72203.1"/>
    </source>
</evidence>
<gene>
    <name evidence="2" type="ORF">NBRC111893_349</name>
</gene>
<comment type="caution">
    <text evidence="2">The sequence shown here is derived from an EMBL/GenBank/DDBJ whole genome shotgun (WGS) entry which is preliminary data.</text>
</comment>